<dbReference type="GeneID" id="19209533"/>
<sequence length="232" mass="26459">MPHYEDDPDDVVEFHVSITRYRPTEPSNFISAVDFFISLSLLNKSMTINPEISDISFDAQSFRWCSWVDTPLSFKSPELTDLGSSFIAEFFRCITSRPEYVTLTRCEIPPETNIRGHYACFDGIVSGSSMLNALRSWDGSELHIKECPGFTDAVLRDIGDEDIPCLRRLRALTVTGAAFSAEAFKYMVERRYPAGSSSTQRRWSIWVDDGPALPAEMRNWFEARVPSFIWEP</sequence>
<accession>A0A5M3MCZ9</accession>
<keyword evidence="2" id="KW-1185">Reference proteome</keyword>
<dbReference type="EMBL" id="JH711586">
    <property type="protein sequence ID" value="EIW76505.1"/>
    <property type="molecule type" value="Genomic_DNA"/>
</dbReference>
<dbReference type="AlphaFoldDB" id="A0A5M3MCZ9"/>
<protein>
    <recommendedName>
        <fullName evidence="3">F-box domain-containing protein</fullName>
    </recommendedName>
</protein>
<comment type="caution">
    <text evidence="1">The sequence shown here is derived from an EMBL/GenBank/DDBJ whole genome shotgun (WGS) entry which is preliminary data.</text>
</comment>
<evidence type="ECO:0000313" key="1">
    <source>
        <dbReference type="EMBL" id="EIW76505.1"/>
    </source>
</evidence>
<dbReference type="RefSeq" id="XP_007773713.1">
    <property type="nucleotide sequence ID" value="XM_007775523.1"/>
</dbReference>
<organism evidence="1 2">
    <name type="scientific">Coniophora puteana (strain RWD-64-598)</name>
    <name type="common">Brown rot fungus</name>
    <dbReference type="NCBI Taxonomy" id="741705"/>
    <lineage>
        <taxon>Eukaryota</taxon>
        <taxon>Fungi</taxon>
        <taxon>Dikarya</taxon>
        <taxon>Basidiomycota</taxon>
        <taxon>Agaricomycotina</taxon>
        <taxon>Agaricomycetes</taxon>
        <taxon>Agaricomycetidae</taxon>
        <taxon>Boletales</taxon>
        <taxon>Coniophorineae</taxon>
        <taxon>Coniophoraceae</taxon>
        <taxon>Coniophora</taxon>
    </lineage>
</organism>
<gene>
    <name evidence="1" type="ORF">CONPUDRAFT_76832</name>
</gene>
<dbReference type="Proteomes" id="UP000053558">
    <property type="component" value="Unassembled WGS sequence"/>
</dbReference>
<evidence type="ECO:0000313" key="2">
    <source>
        <dbReference type="Proteomes" id="UP000053558"/>
    </source>
</evidence>
<proteinExistence type="predicted"/>
<evidence type="ECO:0008006" key="3">
    <source>
        <dbReference type="Google" id="ProtNLM"/>
    </source>
</evidence>
<dbReference type="KEGG" id="cput:CONPUDRAFT_76832"/>
<reference evidence="2" key="1">
    <citation type="journal article" date="2012" name="Science">
        <title>The Paleozoic origin of enzymatic lignin decomposition reconstructed from 31 fungal genomes.</title>
        <authorList>
            <person name="Floudas D."/>
            <person name="Binder M."/>
            <person name="Riley R."/>
            <person name="Barry K."/>
            <person name="Blanchette R.A."/>
            <person name="Henrissat B."/>
            <person name="Martinez A.T."/>
            <person name="Otillar R."/>
            <person name="Spatafora J.W."/>
            <person name="Yadav J.S."/>
            <person name="Aerts A."/>
            <person name="Benoit I."/>
            <person name="Boyd A."/>
            <person name="Carlson A."/>
            <person name="Copeland A."/>
            <person name="Coutinho P.M."/>
            <person name="de Vries R.P."/>
            <person name="Ferreira P."/>
            <person name="Findley K."/>
            <person name="Foster B."/>
            <person name="Gaskell J."/>
            <person name="Glotzer D."/>
            <person name="Gorecki P."/>
            <person name="Heitman J."/>
            <person name="Hesse C."/>
            <person name="Hori C."/>
            <person name="Igarashi K."/>
            <person name="Jurgens J.A."/>
            <person name="Kallen N."/>
            <person name="Kersten P."/>
            <person name="Kohler A."/>
            <person name="Kuees U."/>
            <person name="Kumar T.K.A."/>
            <person name="Kuo A."/>
            <person name="LaButti K."/>
            <person name="Larrondo L.F."/>
            <person name="Lindquist E."/>
            <person name="Ling A."/>
            <person name="Lombard V."/>
            <person name="Lucas S."/>
            <person name="Lundell T."/>
            <person name="Martin R."/>
            <person name="McLaughlin D.J."/>
            <person name="Morgenstern I."/>
            <person name="Morin E."/>
            <person name="Murat C."/>
            <person name="Nagy L.G."/>
            <person name="Nolan M."/>
            <person name="Ohm R.A."/>
            <person name="Patyshakuliyeva A."/>
            <person name="Rokas A."/>
            <person name="Ruiz-Duenas F.J."/>
            <person name="Sabat G."/>
            <person name="Salamov A."/>
            <person name="Samejima M."/>
            <person name="Schmutz J."/>
            <person name="Slot J.C."/>
            <person name="St John F."/>
            <person name="Stenlid J."/>
            <person name="Sun H."/>
            <person name="Sun S."/>
            <person name="Syed K."/>
            <person name="Tsang A."/>
            <person name="Wiebenga A."/>
            <person name="Young D."/>
            <person name="Pisabarro A."/>
            <person name="Eastwood D.C."/>
            <person name="Martin F."/>
            <person name="Cullen D."/>
            <person name="Grigoriev I.V."/>
            <person name="Hibbett D.S."/>
        </authorList>
    </citation>
    <scope>NUCLEOTIDE SEQUENCE [LARGE SCALE GENOMIC DNA]</scope>
    <source>
        <strain evidence="2">RWD-64-598 SS2</strain>
    </source>
</reference>
<name>A0A5M3MCZ9_CONPW</name>